<reference evidence="1 2" key="1">
    <citation type="submission" date="2019-06" db="EMBL/GenBank/DDBJ databases">
        <title>Whole genome shotgun sequence of Vibrio comitans NBRC 102076.</title>
        <authorList>
            <person name="Hosoyama A."/>
            <person name="Uohara A."/>
            <person name="Ohji S."/>
            <person name="Ichikawa N."/>
        </authorList>
    </citation>
    <scope>NUCLEOTIDE SEQUENCE [LARGE SCALE GENOMIC DNA]</scope>
    <source>
        <strain evidence="1 2">NBRC 102076</strain>
    </source>
</reference>
<dbReference type="EMBL" id="BJLH01000004">
    <property type="protein sequence ID" value="GEA59854.1"/>
    <property type="molecule type" value="Genomic_DNA"/>
</dbReference>
<organism evidence="1 2">
    <name type="scientific">Vibrio comitans NBRC 102076</name>
    <dbReference type="NCBI Taxonomy" id="1219078"/>
    <lineage>
        <taxon>Bacteria</taxon>
        <taxon>Pseudomonadati</taxon>
        <taxon>Pseudomonadota</taxon>
        <taxon>Gammaproteobacteria</taxon>
        <taxon>Vibrionales</taxon>
        <taxon>Vibrionaceae</taxon>
        <taxon>Vibrio</taxon>
    </lineage>
</organism>
<sequence>MTNLNERPFIRGAVAIESMRDNGYKNAAYALAELIDNSIQAGAPNVRLMCFEHSELSSSNRTTRRVKKIGIFDDGKGMSKETLHLALEFGGSKHRDDPNGMGKFGMGLPNSSISQCKRVDVWSWEKGSTPIHTYLDIDMMKDGKLESIPYPTESQLPLEYREHLSSGIFPESGTFILWSRLDRLQWKTAASIYKHSEALVGRMYRKYIEQNQVKIRFHPYLYNENMSKYLESESLEVTDFRSNDPLYLCNESSLPELPGNMKGEAPFKVMQREIMQLPYEGEIFDVELVVSMIKPEVLSAIKNSDQSTGQFVGSSPWGKHMATNTGVSIVRADRELETRTDFFPKDFLNTKARFMGVEVNFPPGLDKVFGVLNNKQAAVNFQFMDFDDDALQQGFENSEDYKKDLEENNDPKLKLYKVSDSLSKLIKEVTKEVNKLDLTVVSRTSDRVVERPIFEKIIEQVNNRRGESGKGPDPEEKILPKDKPEIIKTIKRDINISEPEAQTIVEEIINNDEHFKIQEIGVAQNIFFDVSRFNGLTLLQINRNHAFYQKLISDAPNEQSDLLKVSLGAWARMENEALSERSLKQLQFARELWGQMLHDYLSDDE</sequence>
<dbReference type="OrthoDB" id="9813438at2"/>
<dbReference type="Gene3D" id="3.30.565.10">
    <property type="entry name" value="Histidine kinase-like ATPase, C-terminal domain"/>
    <property type="match status" value="1"/>
</dbReference>
<evidence type="ECO:0000313" key="2">
    <source>
        <dbReference type="Proteomes" id="UP000318242"/>
    </source>
</evidence>
<dbReference type="InterPro" id="IPR036890">
    <property type="entry name" value="HATPase_C_sf"/>
</dbReference>
<comment type="caution">
    <text evidence="1">The sequence shown here is derived from an EMBL/GenBank/DDBJ whole genome shotgun (WGS) entry which is preliminary data.</text>
</comment>
<protein>
    <submittedName>
        <fullName evidence="1">Histidine kinase</fullName>
    </submittedName>
</protein>
<proteinExistence type="predicted"/>
<dbReference type="SUPFAM" id="SSF55874">
    <property type="entry name" value="ATPase domain of HSP90 chaperone/DNA topoisomerase II/histidine kinase"/>
    <property type="match status" value="1"/>
</dbReference>
<dbReference type="GO" id="GO:0016301">
    <property type="term" value="F:kinase activity"/>
    <property type="evidence" value="ECO:0007669"/>
    <property type="project" value="UniProtKB-KW"/>
</dbReference>
<dbReference type="Proteomes" id="UP000318242">
    <property type="component" value="Unassembled WGS sequence"/>
</dbReference>
<keyword evidence="1" id="KW-0808">Transferase</keyword>
<keyword evidence="1" id="KW-0418">Kinase</keyword>
<name>A0A4Y3IM45_9VIBR</name>
<evidence type="ECO:0000313" key="1">
    <source>
        <dbReference type="EMBL" id="GEA59854.1"/>
    </source>
</evidence>
<dbReference type="AlphaFoldDB" id="A0A4Y3IM45"/>
<gene>
    <name evidence="1" type="ORF">VCO01S_10470</name>
</gene>
<accession>A0A4Y3IM45</accession>
<dbReference type="Pfam" id="PF13589">
    <property type="entry name" value="HATPase_c_3"/>
    <property type="match status" value="1"/>
</dbReference>
<keyword evidence="2" id="KW-1185">Reference proteome</keyword>